<dbReference type="WBParaSite" id="HNAJ_0001171801-mRNA-1">
    <property type="protein sequence ID" value="HNAJ_0001171801-mRNA-1"/>
    <property type="gene ID" value="HNAJ_0001171801"/>
</dbReference>
<dbReference type="Proteomes" id="UP000278807">
    <property type="component" value="Unassembled WGS sequence"/>
</dbReference>
<proteinExistence type="predicted"/>
<sequence length="33" mass="3616">METALEAPCRLIPRGLEDGRLLVVALRLIPWGG</sequence>
<protein>
    <submittedName>
        <fullName evidence="1 3">Uncharacterized protein</fullName>
    </submittedName>
</protein>
<dbReference type="EMBL" id="UZAE01013745">
    <property type="protein sequence ID" value="VDO11150.1"/>
    <property type="molecule type" value="Genomic_DNA"/>
</dbReference>
<accession>A0A0R3TV81</accession>
<evidence type="ECO:0000313" key="1">
    <source>
        <dbReference type="EMBL" id="VDO11150.1"/>
    </source>
</evidence>
<keyword evidence="2" id="KW-1185">Reference proteome</keyword>
<evidence type="ECO:0000313" key="2">
    <source>
        <dbReference type="Proteomes" id="UP000278807"/>
    </source>
</evidence>
<evidence type="ECO:0000313" key="3">
    <source>
        <dbReference type="WBParaSite" id="HNAJ_0001171801-mRNA-1"/>
    </source>
</evidence>
<name>A0A0R3TV81_RODNA</name>
<dbReference type="AlphaFoldDB" id="A0A0R3TV81"/>
<organism evidence="3">
    <name type="scientific">Rodentolepis nana</name>
    <name type="common">Dwarf tapeworm</name>
    <name type="synonym">Hymenolepis nana</name>
    <dbReference type="NCBI Taxonomy" id="102285"/>
    <lineage>
        <taxon>Eukaryota</taxon>
        <taxon>Metazoa</taxon>
        <taxon>Spiralia</taxon>
        <taxon>Lophotrochozoa</taxon>
        <taxon>Platyhelminthes</taxon>
        <taxon>Cestoda</taxon>
        <taxon>Eucestoda</taxon>
        <taxon>Cyclophyllidea</taxon>
        <taxon>Hymenolepididae</taxon>
        <taxon>Rodentolepis</taxon>
    </lineage>
</organism>
<reference evidence="1 2" key="2">
    <citation type="submission" date="2018-11" db="EMBL/GenBank/DDBJ databases">
        <authorList>
            <consortium name="Pathogen Informatics"/>
        </authorList>
    </citation>
    <scope>NUCLEOTIDE SEQUENCE [LARGE SCALE GENOMIC DNA]</scope>
</reference>
<gene>
    <name evidence="1" type="ORF">HNAJ_LOCUS11708</name>
</gene>
<reference evidence="3" key="1">
    <citation type="submission" date="2017-02" db="UniProtKB">
        <authorList>
            <consortium name="WormBaseParasite"/>
        </authorList>
    </citation>
    <scope>IDENTIFICATION</scope>
</reference>